<feature type="non-terminal residue" evidence="2">
    <location>
        <position position="277"/>
    </location>
</feature>
<dbReference type="EMBL" id="CADCUP010000148">
    <property type="protein sequence ID" value="CAA9401281.1"/>
    <property type="molecule type" value="Genomic_DNA"/>
</dbReference>
<feature type="region of interest" description="Disordered" evidence="1">
    <location>
        <begin position="1"/>
        <end position="277"/>
    </location>
</feature>
<keyword evidence="2" id="KW-0282">Flagellum</keyword>
<sequence length="277" mass="29519">DPSAATRVPAAGGRGPVRPRPVRPHRGRVGRDGRDGLGGPADGPGRPAGSAGSRQRHLGQDRPGRADRQAEHLGDRHHRDDAALAAAGHPAHLHQLHQDPRGAGPDPQRPGAAADPEQPGARRAGAVPEPLHHGAGALADERPRAPALPRRRQEHHAGLRGRRRAAARVHARPVRRRRADAAHQRRGPRPPRGPLRGGDDHADPGVRPLRAQAGVHHRLHRLHPLPGDRHRRQRGADGAGHDDDAAGDGVAALQAPAVRPRGRLGAGHQVTRHELRI</sequence>
<evidence type="ECO:0000256" key="1">
    <source>
        <dbReference type="SAM" id="MobiDB-lite"/>
    </source>
</evidence>
<accession>A0A6J4P104</accession>
<dbReference type="AlphaFoldDB" id="A0A6J4P104"/>
<protein>
    <submittedName>
        <fullName evidence="2">Flagellar biosynthesis protein FliP</fullName>
    </submittedName>
</protein>
<evidence type="ECO:0000313" key="2">
    <source>
        <dbReference type="EMBL" id="CAA9401281.1"/>
    </source>
</evidence>
<feature type="compositionally biased region" description="Basic residues" evidence="1">
    <location>
        <begin position="215"/>
        <end position="233"/>
    </location>
</feature>
<keyword evidence="2" id="KW-0966">Cell projection</keyword>
<organism evidence="2">
    <name type="scientific">uncultured Nocardioides sp</name>
    <dbReference type="NCBI Taxonomy" id="198441"/>
    <lineage>
        <taxon>Bacteria</taxon>
        <taxon>Bacillati</taxon>
        <taxon>Actinomycetota</taxon>
        <taxon>Actinomycetes</taxon>
        <taxon>Propionibacteriales</taxon>
        <taxon>Nocardioidaceae</taxon>
        <taxon>Nocardioides</taxon>
        <taxon>environmental samples</taxon>
    </lineage>
</organism>
<gene>
    <name evidence="2" type="ORF">AVDCRST_MAG06-2206</name>
</gene>
<feature type="compositionally biased region" description="Basic residues" evidence="1">
    <location>
        <begin position="149"/>
        <end position="189"/>
    </location>
</feature>
<feature type="compositionally biased region" description="Basic and acidic residues" evidence="1">
    <location>
        <begin position="58"/>
        <end position="82"/>
    </location>
</feature>
<name>A0A6J4P104_9ACTN</name>
<keyword evidence="2" id="KW-0969">Cilium</keyword>
<feature type="non-terminal residue" evidence="2">
    <location>
        <position position="1"/>
    </location>
</feature>
<reference evidence="2" key="1">
    <citation type="submission" date="2020-02" db="EMBL/GenBank/DDBJ databases">
        <authorList>
            <person name="Meier V. D."/>
        </authorList>
    </citation>
    <scope>NUCLEOTIDE SEQUENCE</scope>
    <source>
        <strain evidence="2">AVDCRST_MAG06</strain>
    </source>
</reference>
<proteinExistence type="predicted"/>